<dbReference type="Gene3D" id="3.90.550.10">
    <property type="entry name" value="Spore Coat Polysaccharide Biosynthesis Protein SpsA, Chain A"/>
    <property type="match status" value="1"/>
</dbReference>
<dbReference type="InterPro" id="IPR029044">
    <property type="entry name" value="Nucleotide-diphossugar_trans"/>
</dbReference>
<evidence type="ECO:0000256" key="9">
    <source>
        <dbReference type="ARBA" id="ARBA00038162"/>
    </source>
</evidence>
<protein>
    <recommendedName>
        <fullName evidence="10">glycogenin glucosyltransferase</fullName>
        <ecNumber evidence="10">2.4.1.186</ecNumber>
    </recommendedName>
</protein>
<evidence type="ECO:0000256" key="7">
    <source>
        <dbReference type="ARBA" id="ARBA00023180"/>
    </source>
</evidence>
<feature type="region of interest" description="Disordered" evidence="14">
    <location>
        <begin position="750"/>
        <end position="782"/>
    </location>
</feature>
<keyword evidence="16" id="KW-1185">Reference proteome</keyword>
<dbReference type="InterPro" id="IPR050587">
    <property type="entry name" value="GNT1/Glycosyltrans_8"/>
</dbReference>
<keyword evidence="6" id="KW-0320">Glycogen biosynthesis</keyword>
<comment type="function">
    <text evidence="13">Self-glucosylating initiator of glycogen synthesis. It catalyzes the formation of a short alpha (1,4)-glucosyl chain covalently attached via a glucose 1-O-tyrosyl linkage to internal tyrosine residues and these chains act as primers for the elongation reaction catalyzed by glycogen synthase.</text>
</comment>
<dbReference type="FunFam" id="3.90.550.10:FF:000092">
    <property type="entry name" value="Glycogenin 2"/>
    <property type="match status" value="1"/>
</dbReference>
<evidence type="ECO:0000256" key="10">
    <source>
        <dbReference type="ARBA" id="ARBA00038934"/>
    </source>
</evidence>
<accession>A0AAV4RSA9</accession>
<feature type="region of interest" description="Disordered" evidence="14">
    <location>
        <begin position="181"/>
        <end position="227"/>
    </location>
</feature>
<feature type="compositionally biased region" description="Basic residues" evidence="14">
    <location>
        <begin position="192"/>
        <end position="205"/>
    </location>
</feature>
<sequence>MAHSMAKNPSHFNDSTAGAQIIKDCKPCFKHAAQNISRKSATVDSVPEDPLCKGCSDTVLSYIFLMQDMLDGLARKIHGGKDLDSCVQCLREESRHSEESFHENFLTNQSFKNSSRENLLISEEFCKSETIYSDNLKYDDKTHLNGISKDEYDGTPTNVDTESKFDSRVIQNLESCSKTLEKDTQEVITPPKRPRKLSSRRNSRRISRDIKENGNVTPSDTSANGNGWQTDFLYNVSPAFVPKFLTYAEKQKTETTQQVSATVFLKERSDSLENVLVKRNGLEDSNHRSLSISSDSSPNSPPLSLVNSPKSSLTDVPFFATSNDLSELSENRNRFEEIALNHSETEEYCFEKSEFSGTESSSENLESRVDEKDVFSSRTLNVATENIIQNTEKRKTLHDSFKGCDSAKDTCSEAFVTSCRNNFEALGCLVLGTSLLLGRTSRKLCVLISDDVDLEFKDLLSSIFHEVHYMRHLNSIDEDTLDYLKQNNLEKLNIWRLIQFSKCVFLNPDCLVLRNCDELFQHNELSAVPDIGWPDCFNAGVFIFIPSTHTFSELVKLSQEQGQNNGGDQILLNTYFDSWSSNISNKLSFIYNLMRNTSYTYTPAYQRFGQNVKIVQFLVASKPWQVKFFTRSGQIDESENVHLNHIQFISEWISIFKTAVLRLLPQVVYSYVLSQRTISAEDIVSLVHFPGGGENLCEKFESFHIIRDRKQPYSFTTKSKRDLKPNHFEGTLDKHSNIQLLQQSVQKLTAVNSSPENATEENEEKSAISSGTPTSNNLPGSSIGDYHGMMAWEQGQMDYEGIDSSENIINRLSFLIHQSV</sequence>
<comment type="similarity">
    <text evidence="9">Belongs to the glycosyltransferase 8 family. Glycogenin subfamily.</text>
</comment>
<feature type="compositionally biased region" description="Polar residues" evidence="14">
    <location>
        <begin position="767"/>
        <end position="780"/>
    </location>
</feature>
<feature type="compositionally biased region" description="Polar residues" evidence="14">
    <location>
        <begin position="214"/>
        <end position="227"/>
    </location>
</feature>
<dbReference type="PANTHER" id="PTHR11183">
    <property type="entry name" value="GLYCOGENIN SUBFAMILY MEMBER"/>
    <property type="match status" value="1"/>
</dbReference>
<dbReference type="AlphaFoldDB" id="A0AAV4RSA9"/>
<dbReference type="SUPFAM" id="SSF53448">
    <property type="entry name" value="Nucleotide-diphospho-sugar transferases"/>
    <property type="match status" value="1"/>
</dbReference>
<dbReference type="GO" id="GO:0005978">
    <property type="term" value="P:glycogen biosynthetic process"/>
    <property type="evidence" value="ECO:0007669"/>
    <property type="project" value="UniProtKB-KW"/>
</dbReference>
<keyword evidence="8" id="KW-0464">Manganese</keyword>
<evidence type="ECO:0000256" key="8">
    <source>
        <dbReference type="ARBA" id="ARBA00023211"/>
    </source>
</evidence>
<evidence type="ECO:0000256" key="2">
    <source>
        <dbReference type="ARBA" id="ARBA00004496"/>
    </source>
</evidence>
<dbReference type="GO" id="GO:0008466">
    <property type="term" value="F:glycogenin glucosyltransferase activity"/>
    <property type="evidence" value="ECO:0007669"/>
    <property type="project" value="UniProtKB-EC"/>
</dbReference>
<keyword evidence="7" id="KW-0325">Glycoprotein</keyword>
<evidence type="ECO:0000256" key="13">
    <source>
        <dbReference type="ARBA" id="ARBA00057883"/>
    </source>
</evidence>
<comment type="catalytic activity">
    <reaction evidence="12">
        <text>L-tyrosyl-[glycogenin] + UDP-alpha-D-glucose = alpha-D-glucosyl-L-tyrosyl-[glycogenin] + UDP + H(+)</text>
        <dbReference type="Rhea" id="RHEA:23360"/>
        <dbReference type="Rhea" id="RHEA-COMP:14604"/>
        <dbReference type="Rhea" id="RHEA-COMP:14605"/>
        <dbReference type="ChEBI" id="CHEBI:15378"/>
        <dbReference type="ChEBI" id="CHEBI:46858"/>
        <dbReference type="ChEBI" id="CHEBI:58223"/>
        <dbReference type="ChEBI" id="CHEBI:58885"/>
        <dbReference type="ChEBI" id="CHEBI:140573"/>
        <dbReference type="EC" id="2.4.1.186"/>
    </reaction>
</comment>
<comment type="subcellular location">
    <subcellularLocation>
        <location evidence="2">Cytoplasm</location>
    </subcellularLocation>
</comment>
<evidence type="ECO:0000256" key="5">
    <source>
        <dbReference type="ARBA" id="ARBA00022723"/>
    </source>
</evidence>
<gene>
    <name evidence="15" type="primary">GYG1</name>
    <name evidence="15" type="ORF">CDAR_170021</name>
</gene>
<evidence type="ECO:0000256" key="14">
    <source>
        <dbReference type="SAM" id="MobiDB-lite"/>
    </source>
</evidence>
<evidence type="ECO:0000256" key="4">
    <source>
        <dbReference type="ARBA" id="ARBA00022679"/>
    </source>
</evidence>
<evidence type="ECO:0000313" key="16">
    <source>
        <dbReference type="Proteomes" id="UP001054837"/>
    </source>
</evidence>
<organism evidence="15 16">
    <name type="scientific">Caerostris darwini</name>
    <dbReference type="NCBI Taxonomy" id="1538125"/>
    <lineage>
        <taxon>Eukaryota</taxon>
        <taxon>Metazoa</taxon>
        <taxon>Ecdysozoa</taxon>
        <taxon>Arthropoda</taxon>
        <taxon>Chelicerata</taxon>
        <taxon>Arachnida</taxon>
        <taxon>Araneae</taxon>
        <taxon>Araneomorphae</taxon>
        <taxon>Entelegynae</taxon>
        <taxon>Araneoidea</taxon>
        <taxon>Araneidae</taxon>
        <taxon>Caerostris</taxon>
    </lineage>
</organism>
<evidence type="ECO:0000256" key="12">
    <source>
        <dbReference type="ARBA" id="ARBA00052293"/>
    </source>
</evidence>
<keyword evidence="4" id="KW-0808">Transferase</keyword>
<keyword evidence="3" id="KW-0963">Cytoplasm</keyword>
<evidence type="ECO:0000256" key="1">
    <source>
        <dbReference type="ARBA" id="ARBA00001936"/>
    </source>
</evidence>
<comment type="caution">
    <text evidence="15">The sequence shown here is derived from an EMBL/GenBank/DDBJ whole genome shotgun (WGS) entry which is preliminary data.</text>
</comment>
<evidence type="ECO:0000313" key="15">
    <source>
        <dbReference type="EMBL" id="GIY24469.1"/>
    </source>
</evidence>
<name>A0AAV4RSA9_9ARAC</name>
<proteinExistence type="inferred from homology"/>
<dbReference type="Proteomes" id="UP001054837">
    <property type="component" value="Unassembled WGS sequence"/>
</dbReference>
<evidence type="ECO:0000256" key="11">
    <source>
        <dbReference type="ARBA" id="ARBA00050886"/>
    </source>
</evidence>
<comment type="cofactor">
    <cofactor evidence="1">
        <name>Mn(2+)</name>
        <dbReference type="ChEBI" id="CHEBI:29035"/>
    </cofactor>
</comment>
<comment type="catalytic activity">
    <reaction evidence="11">
        <text>[1,4-alpha-D-glucosyl](n)-L-tyrosyl-[glycogenin] + UDP-alpha-D-glucose = [1,4-alpha-D-glucosyl](n+1)-L-tyrosyl-[glycogenin] + UDP + H(+)</text>
        <dbReference type="Rhea" id="RHEA:56560"/>
        <dbReference type="Rhea" id="RHEA-COMP:14606"/>
        <dbReference type="Rhea" id="RHEA-COMP:14607"/>
        <dbReference type="ChEBI" id="CHEBI:15378"/>
        <dbReference type="ChEBI" id="CHEBI:58223"/>
        <dbReference type="ChEBI" id="CHEBI:58885"/>
        <dbReference type="ChEBI" id="CHEBI:140574"/>
        <dbReference type="EC" id="2.4.1.186"/>
    </reaction>
</comment>
<dbReference type="EMBL" id="BPLQ01006695">
    <property type="protein sequence ID" value="GIY24469.1"/>
    <property type="molecule type" value="Genomic_DNA"/>
</dbReference>
<evidence type="ECO:0000256" key="3">
    <source>
        <dbReference type="ARBA" id="ARBA00022490"/>
    </source>
</evidence>
<dbReference type="GO" id="GO:0046872">
    <property type="term" value="F:metal ion binding"/>
    <property type="evidence" value="ECO:0007669"/>
    <property type="project" value="UniProtKB-KW"/>
</dbReference>
<feature type="compositionally biased region" description="Low complexity" evidence="14">
    <location>
        <begin position="288"/>
        <end position="310"/>
    </location>
</feature>
<dbReference type="GO" id="GO:0005737">
    <property type="term" value="C:cytoplasm"/>
    <property type="evidence" value="ECO:0007669"/>
    <property type="project" value="UniProtKB-SubCell"/>
</dbReference>
<reference evidence="15 16" key="1">
    <citation type="submission" date="2021-06" db="EMBL/GenBank/DDBJ databases">
        <title>Caerostris darwini draft genome.</title>
        <authorList>
            <person name="Kono N."/>
            <person name="Arakawa K."/>
        </authorList>
    </citation>
    <scope>NUCLEOTIDE SEQUENCE [LARGE SCALE GENOMIC DNA]</scope>
</reference>
<dbReference type="EC" id="2.4.1.186" evidence="10"/>
<evidence type="ECO:0000256" key="6">
    <source>
        <dbReference type="ARBA" id="ARBA00023056"/>
    </source>
</evidence>
<feature type="region of interest" description="Disordered" evidence="14">
    <location>
        <begin position="278"/>
        <end position="310"/>
    </location>
</feature>
<keyword evidence="5" id="KW-0479">Metal-binding</keyword>
<dbReference type="CDD" id="cd02537">
    <property type="entry name" value="GT8_Glycogenin"/>
    <property type="match status" value="1"/>
</dbReference>